<comment type="caution">
    <text evidence="1">The sequence shown here is derived from an EMBL/GenBank/DDBJ whole genome shotgun (WGS) entry which is preliminary data.</text>
</comment>
<organism evidence="1 2">
    <name type="scientific">Candidatus Methanofastidiosum methylothiophilum</name>
    <dbReference type="NCBI Taxonomy" id="1705564"/>
    <lineage>
        <taxon>Archaea</taxon>
        <taxon>Methanobacteriati</taxon>
        <taxon>Methanobacteriota</taxon>
        <taxon>Stenosarchaea group</taxon>
        <taxon>Candidatus Methanofastidiosia</taxon>
        <taxon>Candidatus Methanofastidiosales</taxon>
        <taxon>Candidatus Methanofastidiosaceae</taxon>
        <taxon>Candidatus Methanofastidiosum</taxon>
    </lineage>
</organism>
<gene>
    <name evidence="1" type="ORF">APG11_01585</name>
</gene>
<dbReference type="EMBL" id="LNGF01000040">
    <property type="protein sequence ID" value="KYC46907.1"/>
    <property type="molecule type" value="Genomic_DNA"/>
</dbReference>
<evidence type="ECO:0000313" key="1">
    <source>
        <dbReference type="EMBL" id="KYC46907.1"/>
    </source>
</evidence>
<evidence type="ECO:0000313" key="2">
    <source>
        <dbReference type="Proteomes" id="UP000091929"/>
    </source>
</evidence>
<dbReference type="Proteomes" id="UP000091929">
    <property type="component" value="Unassembled WGS sequence"/>
</dbReference>
<dbReference type="AlphaFoldDB" id="A0A150IPL5"/>
<name>A0A150IPL5_9EURY</name>
<dbReference type="InterPro" id="IPR038765">
    <property type="entry name" value="Papain-like_cys_pep_sf"/>
</dbReference>
<accession>A0A150IPL5</accession>
<protein>
    <recommendedName>
        <fullName evidence="3">Permuted papain-like amidase enzyme, YaeF/YiiX, C92 family</fullName>
    </recommendedName>
</protein>
<dbReference type="Gene3D" id="3.90.1720.10">
    <property type="entry name" value="endopeptidase domain like (from Nostoc punctiforme)"/>
    <property type="match status" value="1"/>
</dbReference>
<proteinExistence type="predicted"/>
<reference evidence="1 2" key="1">
    <citation type="journal article" date="2016" name="ISME J.">
        <title>Chasing the elusive Euryarchaeota class WSA2: genomes reveal a uniquely fastidious methyl-reducing methanogen.</title>
        <authorList>
            <person name="Nobu M.K."/>
            <person name="Narihiro T."/>
            <person name="Kuroda K."/>
            <person name="Mei R."/>
            <person name="Liu W.T."/>
        </authorList>
    </citation>
    <scope>NUCLEOTIDE SEQUENCE [LARGE SCALE GENOMIC DNA]</scope>
    <source>
        <strain evidence="1">B15fssc0709_Meth_Bin003</strain>
    </source>
</reference>
<dbReference type="SUPFAM" id="SSF54001">
    <property type="entry name" value="Cysteine proteinases"/>
    <property type="match status" value="1"/>
</dbReference>
<evidence type="ECO:0008006" key="3">
    <source>
        <dbReference type="Google" id="ProtNLM"/>
    </source>
</evidence>
<sequence>MKKTSSKEEFISKLEKGDIILSKNLKNPFEAFICKAVKDSRWPHCRLYIGYEKSVESTVGGVKVKEIKEYLDTDEMMIVRPPEYIDKDKLVKDCMMYLGLGYSYLQFIRTGNLFLIKRLIKKDLRKYFRIDLDKNMVCCELIAYGLLKQGYEYEVTPNFCFPDQFEDDSRMKVILKYTPKN</sequence>